<accession>A0A0F9A037</accession>
<sequence length="142" mass="15486">TTVVLDQWYFTQDTNFDQMISSEGLDFLPVNLSRGPFNTAVRIRSLSPYGMLDDLVSPTPGSSVATQWQSSEVITASGIYNYGLQTAVSGTGVSYIDGLSIEFWQIGGSSEHFPAWDFIFPTTSVGTAFMSTAFGQNFVVLQ</sequence>
<gene>
    <name evidence="1" type="ORF">LCGC14_2973010</name>
</gene>
<reference evidence="1" key="1">
    <citation type="journal article" date="2015" name="Nature">
        <title>Complex archaea that bridge the gap between prokaryotes and eukaryotes.</title>
        <authorList>
            <person name="Spang A."/>
            <person name="Saw J.H."/>
            <person name="Jorgensen S.L."/>
            <person name="Zaremba-Niedzwiedzka K."/>
            <person name="Martijn J."/>
            <person name="Lind A.E."/>
            <person name="van Eijk R."/>
            <person name="Schleper C."/>
            <person name="Guy L."/>
            <person name="Ettema T.J."/>
        </authorList>
    </citation>
    <scope>NUCLEOTIDE SEQUENCE</scope>
</reference>
<comment type="caution">
    <text evidence="1">The sequence shown here is derived from an EMBL/GenBank/DDBJ whole genome shotgun (WGS) entry which is preliminary data.</text>
</comment>
<feature type="non-terminal residue" evidence="1">
    <location>
        <position position="1"/>
    </location>
</feature>
<name>A0A0F9A037_9ZZZZ</name>
<protein>
    <submittedName>
        <fullName evidence="1">Uncharacterized protein</fullName>
    </submittedName>
</protein>
<dbReference type="EMBL" id="LAZR01060499">
    <property type="protein sequence ID" value="KKK65551.1"/>
    <property type="molecule type" value="Genomic_DNA"/>
</dbReference>
<proteinExistence type="predicted"/>
<dbReference type="AlphaFoldDB" id="A0A0F9A037"/>
<evidence type="ECO:0000313" key="1">
    <source>
        <dbReference type="EMBL" id="KKK65551.1"/>
    </source>
</evidence>
<organism evidence="1">
    <name type="scientific">marine sediment metagenome</name>
    <dbReference type="NCBI Taxonomy" id="412755"/>
    <lineage>
        <taxon>unclassified sequences</taxon>
        <taxon>metagenomes</taxon>
        <taxon>ecological metagenomes</taxon>
    </lineage>
</organism>